<feature type="transmembrane region" description="Helical" evidence="7">
    <location>
        <begin position="100"/>
        <end position="121"/>
    </location>
</feature>
<proteinExistence type="inferred from homology"/>
<organism evidence="9 10">
    <name type="scientific">Candidatus Segetimicrobium genomatis</name>
    <dbReference type="NCBI Taxonomy" id="2569760"/>
    <lineage>
        <taxon>Bacteria</taxon>
        <taxon>Bacillati</taxon>
        <taxon>Candidatus Sysuimicrobiota</taxon>
        <taxon>Candidatus Sysuimicrobiia</taxon>
        <taxon>Candidatus Sysuimicrobiales</taxon>
        <taxon>Candidatus Segetimicrobiaceae</taxon>
        <taxon>Candidatus Segetimicrobium</taxon>
    </lineage>
</organism>
<dbReference type="PROSITE" id="PS50928">
    <property type="entry name" value="ABC_TM1"/>
    <property type="match status" value="1"/>
</dbReference>
<keyword evidence="6 7" id="KW-0472">Membrane</keyword>
<evidence type="ECO:0000256" key="6">
    <source>
        <dbReference type="ARBA" id="ARBA00023136"/>
    </source>
</evidence>
<feature type="transmembrane region" description="Helical" evidence="7">
    <location>
        <begin position="272"/>
        <end position="298"/>
    </location>
</feature>
<evidence type="ECO:0000256" key="2">
    <source>
        <dbReference type="ARBA" id="ARBA00022448"/>
    </source>
</evidence>
<evidence type="ECO:0000313" key="10">
    <source>
        <dbReference type="Proteomes" id="UP000318509"/>
    </source>
</evidence>
<reference evidence="9 10" key="1">
    <citation type="journal article" date="2019" name="Nat. Microbiol.">
        <title>Mediterranean grassland soil C-N compound turnover is dependent on rainfall and depth, and is mediated by genomically divergent microorganisms.</title>
        <authorList>
            <person name="Diamond S."/>
            <person name="Andeer P.F."/>
            <person name="Li Z."/>
            <person name="Crits-Christoph A."/>
            <person name="Burstein D."/>
            <person name="Anantharaman K."/>
            <person name="Lane K.R."/>
            <person name="Thomas B.C."/>
            <person name="Pan C."/>
            <person name="Northen T.R."/>
            <person name="Banfield J.F."/>
        </authorList>
    </citation>
    <scope>NUCLEOTIDE SEQUENCE [LARGE SCALE GENOMIC DNA]</scope>
    <source>
        <strain evidence="9">NP_3</strain>
    </source>
</reference>
<dbReference type="Proteomes" id="UP000318509">
    <property type="component" value="Unassembled WGS sequence"/>
</dbReference>
<dbReference type="InterPro" id="IPR035906">
    <property type="entry name" value="MetI-like_sf"/>
</dbReference>
<evidence type="ECO:0000313" key="9">
    <source>
        <dbReference type="EMBL" id="TMI89454.1"/>
    </source>
</evidence>
<protein>
    <submittedName>
        <fullName evidence="9">ABC transporter permease</fullName>
    </submittedName>
</protein>
<feature type="transmembrane region" description="Helical" evidence="7">
    <location>
        <begin position="9"/>
        <end position="29"/>
    </location>
</feature>
<evidence type="ECO:0000256" key="4">
    <source>
        <dbReference type="ARBA" id="ARBA00022692"/>
    </source>
</evidence>
<dbReference type="GO" id="GO:0055085">
    <property type="term" value="P:transmembrane transport"/>
    <property type="evidence" value="ECO:0007669"/>
    <property type="project" value="InterPro"/>
</dbReference>
<comment type="caution">
    <text evidence="9">The sequence shown here is derived from an EMBL/GenBank/DDBJ whole genome shotgun (WGS) entry which is preliminary data.</text>
</comment>
<feature type="transmembrane region" description="Helical" evidence="7">
    <location>
        <begin position="226"/>
        <end position="252"/>
    </location>
</feature>
<dbReference type="Pfam" id="PF00528">
    <property type="entry name" value="BPD_transp_1"/>
    <property type="match status" value="1"/>
</dbReference>
<comment type="similarity">
    <text evidence="7">Belongs to the binding-protein-dependent transport system permease family.</text>
</comment>
<keyword evidence="5 7" id="KW-1133">Transmembrane helix</keyword>
<feature type="domain" description="ABC transmembrane type-1" evidence="8">
    <location>
        <begin position="94"/>
        <end position="295"/>
    </location>
</feature>
<dbReference type="Gene3D" id="1.10.3720.10">
    <property type="entry name" value="MetI-like"/>
    <property type="match status" value="1"/>
</dbReference>
<evidence type="ECO:0000256" key="5">
    <source>
        <dbReference type="ARBA" id="ARBA00022989"/>
    </source>
</evidence>
<dbReference type="PANTHER" id="PTHR43163">
    <property type="entry name" value="DIPEPTIDE TRANSPORT SYSTEM PERMEASE PROTEIN DPPB-RELATED"/>
    <property type="match status" value="1"/>
</dbReference>
<sequence>MRQYLIRRLALSLTAMLGVLTIVFVLLHISGDPAALLVTQDATTQDIERIRQAYGLDRPLSVQYGRFIARVARGDLGYSYRQGLPVTELIGERLGATFELALAALAVATLLGVGLGMVAAVRRGSGVDTAAMTIALFGTSMPSFWLGLLLIIVFGVNLGWLPVSGYGGLDHLVMPAFVLGGFYAAQVSRLTRTSLLDVLAQDYVRTGRAKGLPGRVLLFKHALRNAALPVLTVLGLHFGQMLGGALIVESIFAWPGMGRLAVQAVLGRDFPVVQGATIMGAAVFIAVNLTVDLLYGWVDPRLRSAAQRA</sequence>
<evidence type="ECO:0000256" key="3">
    <source>
        <dbReference type="ARBA" id="ARBA00022475"/>
    </source>
</evidence>
<feature type="transmembrane region" description="Helical" evidence="7">
    <location>
        <begin position="166"/>
        <end position="185"/>
    </location>
</feature>
<feature type="transmembrane region" description="Helical" evidence="7">
    <location>
        <begin position="133"/>
        <end position="160"/>
    </location>
</feature>
<dbReference type="EMBL" id="VBAK01000123">
    <property type="protein sequence ID" value="TMI89454.1"/>
    <property type="molecule type" value="Genomic_DNA"/>
</dbReference>
<dbReference type="Pfam" id="PF19300">
    <property type="entry name" value="BPD_transp_1_N"/>
    <property type="match status" value="1"/>
</dbReference>
<dbReference type="GO" id="GO:0005886">
    <property type="term" value="C:plasma membrane"/>
    <property type="evidence" value="ECO:0007669"/>
    <property type="project" value="UniProtKB-SubCell"/>
</dbReference>
<keyword evidence="4 7" id="KW-0812">Transmembrane</keyword>
<accession>A0A537K130</accession>
<name>A0A537K130_9BACT</name>
<dbReference type="PANTHER" id="PTHR43163:SF6">
    <property type="entry name" value="DIPEPTIDE TRANSPORT SYSTEM PERMEASE PROTEIN DPPB-RELATED"/>
    <property type="match status" value="1"/>
</dbReference>
<keyword evidence="2 7" id="KW-0813">Transport</keyword>
<dbReference type="InterPro" id="IPR000515">
    <property type="entry name" value="MetI-like"/>
</dbReference>
<evidence type="ECO:0000256" key="7">
    <source>
        <dbReference type="RuleBase" id="RU363032"/>
    </source>
</evidence>
<gene>
    <name evidence="9" type="ORF">E6H00_09625</name>
</gene>
<evidence type="ECO:0000256" key="1">
    <source>
        <dbReference type="ARBA" id="ARBA00004651"/>
    </source>
</evidence>
<dbReference type="InterPro" id="IPR045621">
    <property type="entry name" value="BPD_transp_1_N"/>
</dbReference>
<dbReference type="AlphaFoldDB" id="A0A537K130"/>
<comment type="subcellular location">
    <subcellularLocation>
        <location evidence="1 7">Cell membrane</location>
        <topology evidence="1 7">Multi-pass membrane protein</topology>
    </subcellularLocation>
</comment>
<dbReference type="CDD" id="cd06261">
    <property type="entry name" value="TM_PBP2"/>
    <property type="match status" value="1"/>
</dbReference>
<dbReference type="SUPFAM" id="SSF161098">
    <property type="entry name" value="MetI-like"/>
    <property type="match status" value="1"/>
</dbReference>
<evidence type="ECO:0000259" key="8">
    <source>
        <dbReference type="PROSITE" id="PS50928"/>
    </source>
</evidence>
<keyword evidence="3" id="KW-1003">Cell membrane</keyword>